<dbReference type="NCBIfam" id="TIGR00044">
    <property type="entry name" value="YggS family pyridoxal phosphate-dependent enzyme"/>
    <property type="match status" value="1"/>
</dbReference>
<dbReference type="PIRSF" id="PIRSF004848">
    <property type="entry name" value="YBL036c_PLPDEIII"/>
    <property type="match status" value="1"/>
</dbReference>
<reference evidence="5 6" key="1">
    <citation type="submission" date="2021-03" db="EMBL/GenBank/DDBJ databases">
        <title>Novel species identification of genus Shewanella.</title>
        <authorList>
            <person name="Liu G."/>
            <person name="Zhang Q."/>
        </authorList>
    </citation>
    <scope>NUCLEOTIDE SEQUENCE [LARGE SCALE GENOMIC DNA]</scope>
    <source>
        <strain evidence="5 6">FJAT-51800</strain>
    </source>
</reference>
<comment type="similarity">
    <text evidence="2 3">Belongs to the pyridoxal phosphate-binding protein YggS/PROSC family.</text>
</comment>
<dbReference type="SUPFAM" id="SSF51419">
    <property type="entry name" value="PLP-binding barrel"/>
    <property type="match status" value="1"/>
</dbReference>
<dbReference type="CDD" id="cd06824">
    <property type="entry name" value="PLPDE_III_Yggs_like"/>
    <property type="match status" value="1"/>
</dbReference>
<organism evidence="5 6">
    <name type="scientific">Shewanella avicenniae</name>
    <dbReference type="NCBI Taxonomy" id="2814294"/>
    <lineage>
        <taxon>Bacteria</taxon>
        <taxon>Pseudomonadati</taxon>
        <taxon>Pseudomonadota</taxon>
        <taxon>Gammaproteobacteria</taxon>
        <taxon>Alteromonadales</taxon>
        <taxon>Shewanellaceae</taxon>
        <taxon>Shewanella</taxon>
    </lineage>
</organism>
<dbReference type="EMBL" id="CP071503">
    <property type="protein sequence ID" value="QSX32852.1"/>
    <property type="molecule type" value="Genomic_DNA"/>
</dbReference>
<dbReference type="HAMAP" id="MF_02087">
    <property type="entry name" value="PLP_homeostasis"/>
    <property type="match status" value="1"/>
</dbReference>
<sequence>MTTIADRLALAQQRIAAAAKNCVRNPEEIQLLAVSKTKPIEDILAAYNAGQRYFGENYVQEGQQKVEALQQTCPDIVWHFIGPLQSNKSRIVAEYFDWMHTVDRAKIAERLNSQRPADKAPLNVCIQVNISGEDSKSGVIDKDSMLALAKQIAALPNLNLRGLMAIPSHADENQLAEELSTMQQLFATLKLGYASVDTLSMGMSDDLELAIANGSTMVRIGSAIFGERDYSAKAN</sequence>
<comment type="function">
    <text evidence="2">Pyridoxal 5'-phosphate (PLP)-binding protein, which is involved in PLP homeostasis.</text>
</comment>
<evidence type="ECO:0000313" key="6">
    <source>
        <dbReference type="Proteomes" id="UP000662770"/>
    </source>
</evidence>
<dbReference type="Proteomes" id="UP000662770">
    <property type="component" value="Chromosome"/>
</dbReference>
<proteinExistence type="inferred from homology"/>
<dbReference type="Pfam" id="PF01168">
    <property type="entry name" value="Ala_racemase_N"/>
    <property type="match status" value="1"/>
</dbReference>
<dbReference type="PANTHER" id="PTHR10146:SF14">
    <property type="entry name" value="PYRIDOXAL PHOSPHATE HOMEOSTASIS PROTEIN"/>
    <property type="match status" value="1"/>
</dbReference>
<gene>
    <name evidence="5" type="ORF">JYB87_14020</name>
</gene>
<evidence type="ECO:0000313" key="5">
    <source>
        <dbReference type="EMBL" id="QSX32852.1"/>
    </source>
</evidence>
<feature type="domain" description="Alanine racemase N-terminal" evidence="4">
    <location>
        <begin position="26"/>
        <end position="228"/>
    </location>
</feature>
<dbReference type="PANTHER" id="PTHR10146">
    <property type="entry name" value="PROLINE SYNTHETASE CO-TRANSCRIBED BACTERIAL HOMOLOG PROTEIN"/>
    <property type="match status" value="1"/>
</dbReference>
<name>A0ABX7QN21_9GAMM</name>
<accession>A0ABX7QN21</accession>
<dbReference type="RefSeq" id="WP_207354092.1">
    <property type="nucleotide sequence ID" value="NZ_CP071503.1"/>
</dbReference>
<evidence type="ECO:0000256" key="1">
    <source>
        <dbReference type="ARBA" id="ARBA00022898"/>
    </source>
</evidence>
<dbReference type="InterPro" id="IPR001608">
    <property type="entry name" value="Ala_racemase_N"/>
</dbReference>
<evidence type="ECO:0000256" key="2">
    <source>
        <dbReference type="HAMAP-Rule" id="MF_02087"/>
    </source>
</evidence>
<dbReference type="Gene3D" id="3.20.20.10">
    <property type="entry name" value="Alanine racemase"/>
    <property type="match status" value="1"/>
</dbReference>
<evidence type="ECO:0000259" key="4">
    <source>
        <dbReference type="Pfam" id="PF01168"/>
    </source>
</evidence>
<keyword evidence="1 2" id="KW-0663">Pyridoxal phosphate</keyword>
<protein>
    <recommendedName>
        <fullName evidence="2">Pyridoxal phosphate homeostasis protein</fullName>
        <shortName evidence="2">PLP homeostasis protein</shortName>
    </recommendedName>
</protein>
<evidence type="ECO:0000256" key="3">
    <source>
        <dbReference type="RuleBase" id="RU004514"/>
    </source>
</evidence>
<dbReference type="InterPro" id="IPR029066">
    <property type="entry name" value="PLP-binding_barrel"/>
</dbReference>
<dbReference type="PROSITE" id="PS01211">
    <property type="entry name" value="UPF0001"/>
    <property type="match status" value="1"/>
</dbReference>
<feature type="modified residue" description="N6-(pyridoxal phosphate)lysine" evidence="2">
    <location>
        <position position="36"/>
    </location>
</feature>
<keyword evidence="6" id="KW-1185">Reference proteome</keyword>
<dbReference type="InterPro" id="IPR011078">
    <property type="entry name" value="PyrdxlP_homeostasis"/>
</dbReference>